<feature type="compositionally biased region" description="Polar residues" evidence="1">
    <location>
        <begin position="745"/>
        <end position="770"/>
    </location>
</feature>
<feature type="region of interest" description="Disordered" evidence="1">
    <location>
        <begin position="256"/>
        <end position="303"/>
    </location>
</feature>
<comment type="caution">
    <text evidence="3">The sequence shown here is derived from an EMBL/GenBank/DDBJ whole genome shotgun (WGS) entry which is preliminary data.</text>
</comment>
<dbReference type="EMBL" id="CAJNOC010006893">
    <property type="protein sequence ID" value="CAF1088047.1"/>
    <property type="molecule type" value="Genomic_DNA"/>
</dbReference>
<feature type="compositionally biased region" description="Low complexity" evidence="1">
    <location>
        <begin position="288"/>
        <end position="303"/>
    </location>
</feature>
<dbReference type="Gene3D" id="2.30.42.10">
    <property type="match status" value="1"/>
</dbReference>
<proteinExistence type="predicted"/>
<dbReference type="AlphaFoldDB" id="A0A814N463"/>
<feature type="region of interest" description="Disordered" evidence="1">
    <location>
        <begin position="723"/>
        <end position="786"/>
    </location>
</feature>
<dbReference type="PROSITE" id="PS50106">
    <property type="entry name" value="PDZ"/>
    <property type="match status" value="1"/>
</dbReference>
<evidence type="ECO:0000313" key="3">
    <source>
        <dbReference type="EMBL" id="CAF1088047.1"/>
    </source>
</evidence>
<dbReference type="SUPFAM" id="SSF50156">
    <property type="entry name" value="PDZ domain-like"/>
    <property type="match status" value="1"/>
</dbReference>
<dbReference type="Proteomes" id="UP000663879">
    <property type="component" value="Unassembled WGS sequence"/>
</dbReference>
<reference evidence="3" key="1">
    <citation type="submission" date="2021-02" db="EMBL/GenBank/DDBJ databases">
        <authorList>
            <person name="Nowell W R."/>
        </authorList>
    </citation>
    <scope>NUCLEOTIDE SEQUENCE</scope>
    <source>
        <strain evidence="3">Ploen Becks lab</strain>
    </source>
</reference>
<feature type="region of interest" description="Disordered" evidence="1">
    <location>
        <begin position="333"/>
        <end position="352"/>
    </location>
</feature>
<evidence type="ECO:0000259" key="2">
    <source>
        <dbReference type="PROSITE" id="PS50106"/>
    </source>
</evidence>
<organism evidence="3 4">
    <name type="scientific">Brachionus calyciflorus</name>
    <dbReference type="NCBI Taxonomy" id="104777"/>
    <lineage>
        <taxon>Eukaryota</taxon>
        <taxon>Metazoa</taxon>
        <taxon>Spiralia</taxon>
        <taxon>Gnathifera</taxon>
        <taxon>Rotifera</taxon>
        <taxon>Eurotatoria</taxon>
        <taxon>Monogononta</taxon>
        <taxon>Pseudotrocha</taxon>
        <taxon>Ploima</taxon>
        <taxon>Brachionidae</taxon>
        <taxon>Brachionus</taxon>
    </lineage>
</organism>
<sequence>NHDADSGNNSPYPSSSFLPIEQPMYKVESGSCLNRQTSNEDKVLTELLNKKLMLSETNEKTDGLNSDDDTDNELFASFSSCSSKFRLSSISNNNSPVLFMNESGNNSIRLNNLDTGSNISISSLNNRNSLISSNSSSRNHLIDENLKMPKFASLPIETEKNAIFENSIKNSKLDNGKKYVNNKDSLSSNTSTLIDPKEAKIESYKNSAETIKSNSSTHVLTPTTPTSTNNKLKQFLQTNQQKSSNLTQLITKTVKESKETKEIKETNKNVQSNNNLKIKSNETVQAAQSSKTNQTISNNTNKNNQCKINRWFSAIVPNSSKSNLSNSNLIKKESGSVQVQSSKQSNNSSSKINLKENKHEFKKPFINDSVPNHLTKTNKPTKIISTNQQPTIQIPFQYAPNNISQNNIQHNTNYPNYNQYLFPIMKPQIQINEYLPLTEMIQTGLKNSKIVIKRSSRGFGFVIRTIKVFYGDSDFYTIQHLVVQIDDQGPALFSGLKINDIITHVNDEVVCGKMHSEVARLIMSSVNNTLYLNSVPFDQTNIKTGGRKRSPSRSKLAGSYATTQPQYFNTQNYSLMRQQYNNPKQINNIYYQNYNQAYYNSQEQYFNNNLYAISSNPSTTHSSSSSLVSDSGRRSLGAYNEYNSYQHYNGSLLQTAYPIPNYNPHQIYQPQQVAHQLHVNNSQTFIPPSQPVQQERKKKSCLLRKLSERYANAHKSELQRLQQNLTHHSSSSSSSSSSLNNSFSVKTHGNFSPKLSGQLNNPPSQQNLTSLRKETDGSLRTLRKIK</sequence>
<protein>
    <recommendedName>
        <fullName evidence="2">PDZ domain-containing protein</fullName>
    </recommendedName>
</protein>
<gene>
    <name evidence="3" type="ORF">OXX778_LOCUS20525</name>
</gene>
<evidence type="ECO:0000313" key="4">
    <source>
        <dbReference type="Proteomes" id="UP000663879"/>
    </source>
</evidence>
<keyword evidence="4" id="KW-1185">Reference proteome</keyword>
<feature type="compositionally biased region" description="Basic and acidic residues" evidence="1">
    <location>
        <begin position="256"/>
        <end position="267"/>
    </location>
</feature>
<dbReference type="InterPro" id="IPR001478">
    <property type="entry name" value="PDZ"/>
</dbReference>
<feature type="domain" description="PDZ" evidence="2">
    <location>
        <begin position="449"/>
        <end position="525"/>
    </location>
</feature>
<feature type="compositionally biased region" description="Polar residues" evidence="1">
    <location>
        <begin position="271"/>
        <end position="287"/>
    </location>
</feature>
<feature type="non-terminal residue" evidence="3">
    <location>
        <position position="1"/>
    </location>
</feature>
<accession>A0A814N463</accession>
<dbReference type="InterPro" id="IPR036034">
    <property type="entry name" value="PDZ_sf"/>
</dbReference>
<evidence type="ECO:0000256" key="1">
    <source>
        <dbReference type="SAM" id="MobiDB-lite"/>
    </source>
</evidence>
<name>A0A814N463_9BILA</name>
<dbReference type="SMART" id="SM00228">
    <property type="entry name" value="PDZ"/>
    <property type="match status" value="1"/>
</dbReference>
<dbReference type="OrthoDB" id="10070999at2759"/>
<feature type="compositionally biased region" description="Low complexity" evidence="1">
    <location>
        <begin position="729"/>
        <end position="744"/>
    </location>
</feature>